<keyword evidence="6" id="KW-0804">Transcription</keyword>
<dbReference type="Gene3D" id="1.10.150.20">
    <property type="entry name" value="5' to 3' exonuclease, C-terminal subdomain"/>
    <property type="match status" value="1"/>
</dbReference>
<dbReference type="PANTHER" id="PTHR10102:SF0">
    <property type="entry name" value="DNA-DIRECTED RNA POLYMERASE, MITOCHONDRIAL"/>
    <property type="match status" value="1"/>
</dbReference>
<proteinExistence type="inferred from homology"/>
<name>A0ABQ9TCS6_SAGOE</name>
<comment type="caution">
    <text evidence="9">The sequence shown here is derived from an EMBL/GenBank/DDBJ whole genome shotgun (WGS) entry which is preliminary data.</text>
</comment>
<evidence type="ECO:0000256" key="1">
    <source>
        <dbReference type="ARBA" id="ARBA00009493"/>
    </source>
</evidence>
<dbReference type="InterPro" id="IPR043502">
    <property type="entry name" value="DNA/RNA_pol_sf"/>
</dbReference>
<reference evidence="9 10" key="1">
    <citation type="submission" date="2023-05" db="EMBL/GenBank/DDBJ databases">
        <title>B98-5 Cell Line De Novo Hybrid Assembly: An Optical Mapping Approach.</title>
        <authorList>
            <person name="Kananen K."/>
            <person name="Auerbach J.A."/>
            <person name="Kautto E."/>
            <person name="Blachly J.S."/>
        </authorList>
    </citation>
    <scope>NUCLEOTIDE SEQUENCE [LARGE SCALE GENOMIC DNA]</scope>
    <source>
        <strain evidence="9">B95-8</strain>
        <tissue evidence="9">Cell line</tissue>
    </source>
</reference>
<dbReference type="Pfam" id="PF00940">
    <property type="entry name" value="RNA_pol"/>
    <property type="match status" value="1"/>
</dbReference>
<evidence type="ECO:0000256" key="2">
    <source>
        <dbReference type="ARBA" id="ARBA00012418"/>
    </source>
</evidence>
<gene>
    <name evidence="9" type="ORF">P7K49_039448</name>
</gene>
<evidence type="ECO:0000313" key="10">
    <source>
        <dbReference type="Proteomes" id="UP001266305"/>
    </source>
</evidence>
<evidence type="ECO:0000256" key="6">
    <source>
        <dbReference type="ARBA" id="ARBA00023163"/>
    </source>
</evidence>
<dbReference type="EC" id="2.7.7.6" evidence="2"/>
<protein>
    <recommendedName>
        <fullName evidence="2">DNA-directed RNA polymerase</fullName>
        <ecNumber evidence="2">2.7.7.6</ecNumber>
    </recommendedName>
</protein>
<dbReference type="PANTHER" id="PTHR10102">
    <property type="entry name" value="DNA-DIRECTED RNA POLYMERASE, MITOCHONDRIAL"/>
    <property type="match status" value="1"/>
</dbReference>
<accession>A0ABQ9TCS6</accession>
<dbReference type="EMBL" id="JASSZA010000043">
    <property type="protein sequence ID" value="KAK2082223.1"/>
    <property type="molecule type" value="Genomic_DNA"/>
</dbReference>
<feature type="domain" description="DNA-directed RNA polymerase C-terminal" evidence="8">
    <location>
        <begin position="62"/>
        <end position="313"/>
    </location>
</feature>
<dbReference type="SUPFAM" id="SSF56672">
    <property type="entry name" value="DNA/RNA polymerases"/>
    <property type="match status" value="1"/>
</dbReference>
<evidence type="ECO:0000259" key="8">
    <source>
        <dbReference type="Pfam" id="PF00940"/>
    </source>
</evidence>
<dbReference type="InterPro" id="IPR046950">
    <property type="entry name" value="DNA-dir_Rpol_C_phage-type"/>
</dbReference>
<evidence type="ECO:0000256" key="4">
    <source>
        <dbReference type="ARBA" id="ARBA00022679"/>
    </source>
</evidence>
<organism evidence="9 10">
    <name type="scientific">Saguinus oedipus</name>
    <name type="common">Cotton-top tamarin</name>
    <name type="synonym">Oedipomidas oedipus</name>
    <dbReference type="NCBI Taxonomy" id="9490"/>
    <lineage>
        <taxon>Eukaryota</taxon>
        <taxon>Metazoa</taxon>
        <taxon>Chordata</taxon>
        <taxon>Craniata</taxon>
        <taxon>Vertebrata</taxon>
        <taxon>Euteleostomi</taxon>
        <taxon>Mammalia</taxon>
        <taxon>Eutheria</taxon>
        <taxon>Euarchontoglires</taxon>
        <taxon>Primates</taxon>
        <taxon>Haplorrhini</taxon>
        <taxon>Platyrrhini</taxon>
        <taxon>Cebidae</taxon>
        <taxon>Callitrichinae</taxon>
        <taxon>Saguinus</taxon>
    </lineage>
</organism>
<keyword evidence="3" id="KW-0240">DNA-directed RNA polymerase</keyword>
<comment type="similarity">
    <text evidence="1">Belongs to the phage and mitochondrial RNA polymerase family.</text>
</comment>
<evidence type="ECO:0000256" key="7">
    <source>
        <dbReference type="ARBA" id="ARBA00048552"/>
    </source>
</evidence>
<comment type="catalytic activity">
    <reaction evidence="7">
        <text>RNA(n) + a ribonucleoside 5'-triphosphate = RNA(n+1) + diphosphate</text>
        <dbReference type="Rhea" id="RHEA:21248"/>
        <dbReference type="Rhea" id="RHEA-COMP:14527"/>
        <dbReference type="Rhea" id="RHEA-COMP:17342"/>
        <dbReference type="ChEBI" id="CHEBI:33019"/>
        <dbReference type="ChEBI" id="CHEBI:61557"/>
        <dbReference type="ChEBI" id="CHEBI:140395"/>
        <dbReference type="EC" id="2.7.7.6"/>
    </reaction>
</comment>
<dbReference type="InterPro" id="IPR002092">
    <property type="entry name" value="DNA-dir_Rpol_phage-type"/>
</dbReference>
<evidence type="ECO:0000256" key="3">
    <source>
        <dbReference type="ARBA" id="ARBA00022478"/>
    </source>
</evidence>
<keyword evidence="4" id="KW-0808">Transferase</keyword>
<keyword evidence="5" id="KW-0548">Nucleotidyltransferase</keyword>
<evidence type="ECO:0000256" key="5">
    <source>
        <dbReference type="ARBA" id="ARBA00022695"/>
    </source>
</evidence>
<dbReference type="PROSITE" id="PS00489">
    <property type="entry name" value="RNA_POL_PHAGE_2"/>
    <property type="match status" value="1"/>
</dbReference>
<dbReference type="Proteomes" id="UP001266305">
    <property type="component" value="Unassembled WGS sequence"/>
</dbReference>
<evidence type="ECO:0000313" key="9">
    <source>
        <dbReference type="EMBL" id="KAK2082223.1"/>
    </source>
</evidence>
<keyword evidence="10" id="KW-1185">Reference proteome</keyword>
<sequence>MQRHLSQASSCMQGFCSWSATALESPVRTASRGRVRTSSVHNQHIYNYIFDSIISPVLSLCAASVNLEPSDVPQDVYSDVAVQVEVFRRQDARRGSRVAQVLEGFVTRKVVKQTVMTVVYGVTRFGGRLQIEKRIRELSDFPQEFLWDASHYLVRQVFRSLQEMFSGSRAIQHWLTESARLISHMGSAVEWVTPLGIPIIQPYHQEIKVKQGGRGLQSVSYSVNADSSLKPNKLKQKNGFPPNFIHSLDSTHMMLTALHCYREGLTFVSVHDCFWTHAAHVPIMNQVCREQFVRLHSQQILQDLSTFLVSRFCCKGKFSWAYLRSLF</sequence>